<dbReference type="SUPFAM" id="SSF46785">
    <property type="entry name" value="Winged helix' DNA-binding domain"/>
    <property type="match status" value="1"/>
</dbReference>
<feature type="domain" description="CggR N-terminal DNA binding" evidence="7">
    <location>
        <begin position="19"/>
        <end position="87"/>
    </location>
</feature>
<dbReference type="SUPFAM" id="SSF100950">
    <property type="entry name" value="NagB/RpiA/CoA transferase-like"/>
    <property type="match status" value="1"/>
</dbReference>
<dbReference type="Pfam" id="PF04198">
    <property type="entry name" value="Sugar-bind"/>
    <property type="match status" value="1"/>
</dbReference>
<keyword evidence="9" id="KW-1185">Reference proteome</keyword>
<evidence type="ECO:0000256" key="3">
    <source>
        <dbReference type="ARBA" id="ARBA00023125"/>
    </source>
</evidence>
<evidence type="ECO:0000256" key="5">
    <source>
        <dbReference type="SAM" id="MobiDB-lite"/>
    </source>
</evidence>
<dbReference type="PANTHER" id="PTHR34294">
    <property type="entry name" value="TRANSCRIPTIONAL REGULATOR-RELATED"/>
    <property type="match status" value="1"/>
</dbReference>
<dbReference type="Gene3D" id="1.10.10.10">
    <property type="entry name" value="Winged helix-like DNA-binding domain superfamily/Winged helix DNA-binding domain"/>
    <property type="match status" value="1"/>
</dbReference>
<dbReference type="InterPro" id="IPR037171">
    <property type="entry name" value="NagB/RpiA_transferase-like"/>
</dbReference>
<evidence type="ECO:0000256" key="2">
    <source>
        <dbReference type="ARBA" id="ARBA00023015"/>
    </source>
</evidence>
<dbReference type="InterPro" id="IPR007324">
    <property type="entry name" value="Sugar-bd_dom_put"/>
</dbReference>
<dbReference type="GO" id="GO:0030246">
    <property type="term" value="F:carbohydrate binding"/>
    <property type="evidence" value="ECO:0007669"/>
    <property type="project" value="InterPro"/>
</dbReference>
<dbReference type="EMBL" id="NOWF01000004">
    <property type="protein sequence ID" value="OYD08217.1"/>
    <property type="molecule type" value="Genomic_DNA"/>
</dbReference>
<dbReference type="Pfam" id="PF21715">
    <property type="entry name" value="CggR_N"/>
    <property type="match status" value="1"/>
</dbReference>
<evidence type="ECO:0000256" key="1">
    <source>
        <dbReference type="ARBA" id="ARBA00010466"/>
    </source>
</evidence>
<dbReference type="AlphaFoldDB" id="A0A235B8M8"/>
<accession>A0A235B8M8</accession>
<evidence type="ECO:0000256" key="4">
    <source>
        <dbReference type="ARBA" id="ARBA00023163"/>
    </source>
</evidence>
<gene>
    <name evidence="8" type="ORF">CHM34_08675</name>
</gene>
<sequence length="365" mass="39602">MKALLELQKQLLPDLLETMRKRYEILRHLQLMQPVGRRSLASALGTTERILRGEVDFLREQGLVRIESVGMRLSDAGNNLVSEMEPLIKDLFGLTELEKGLKKILGMRRVTVVPGDSDRSGWVKQEMGKAGARLLKQLARPDQVVAVAGGTTVAAVADRMTAAPGLKETTFVPARGGLGEAVELEANYIASLMARKSGGHYRLMHVPDQLSADAHETLVKEPHIQEMLQVVRSARIIVHGIGDAKTMATRRKSSSALLERLEQADAVGEAFGYYFNRNSEIVYRGRSIGLGLEDLEKADAIIAVAGGSSKAEAIAAICPAAGRDTLITDEGAARSILGRRIDTTMEDSPHSFSGGILNGKNQSRD</sequence>
<comment type="similarity">
    <text evidence="1">Belongs to the SorC transcriptional regulatory family.</text>
</comment>
<keyword evidence="3" id="KW-0238">DNA-binding</keyword>
<dbReference type="PANTHER" id="PTHR34294:SF5">
    <property type="entry name" value="CENTRAL GLYCOLYTIC GENES REGULATOR"/>
    <property type="match status" value="1"/>
</dbReference>
<dbReference type="GO" id="GO:0003677">
    <property type="term" value="F:DNA binding"/>
    <property type="evidence" value="ECO:0007669"/>
    <property type="project" value="UniProtKB-KW"/>
</dbReference>
<comment type="caution">
    <text evidence="8">The sequence shown here is derived from an EMBL/GenBank/DDBJ whole genome shotgun (WGS) entry which is preliminary data.</text>
</comment>
<dbReference type="InterPro" id="IPR048715">
    <property type="entry name" value="CggR_N"/>
</dbReference>
<dbReference type="OrthoDB" id="9793820at2"/>
<keyword evidence="2" id="KW-0805">Transcription regulation</keyword>
<name>A0A235B8M8_9BACL</name>
<dbReference type="RefSeq" id="WP_094264252.1">
    <property type="nucleotide sequence ID" value="NZ_NOWF01000004.1"/>
</dbReference>
<evidence type="ECO:0000259" key="7">
    <source>
        <dbReference type="Pfam" id="PF21715"/>
    </source>
</evidence>
<organism evidence="8 9">
    <name type="scientific">Paludifilum halophilum</name>
    <dbReference type="NCBI Taxonomy" id="1642702"/>
    <lineage>
        <taxon>Bacteria</taxon>
        <taxon>Bacillati</taxon>
        <taxon>Bacillota</taxon>
        <taxon>Bacilli</taxon>
        <taxon>Bacillales</taxon>
        <taxon>Thermoactinomycetaceae</taxon>
        <taxon>Paludifilum</taxon>
    </lineage>
</organism>
<evidence type="ECO:0000313" key="8">
    <source>
        <dbReference type="EMBL" id="OYD08217.1"/>
    </source>
</evidence>
<dbReference type="InterPro" id="IPR051054">
    <property type="entry name" value="SorC_transcr_regulators"/>
</dbReference>
<feature type="domain" description="Sugar-binding" evidence="6">
    <location>
        <begin position="90"/>
        <end position="337"/>
    </location>
</feature>
<dbReference type="Gene3D" id="3.40.50.1360">
    <property type="match status" value="1"/>
</dbReference>
<dbReference type="InterPro" id="IPR036388">
    <property type="entry name" value="WH-like_DNA-bd_sf"/>
</dbReference>
<evidence type="ECO:0000259" key="6">
    <source>
        <dbReference type="Pfam" id="PF04198"/>
    </source>
</evidence>
<reference evidence="8 9" key="1">
    <citation type="submission" date="2017-07" db="EMBL/GenBank/DDBJ databases">
        <title>The genome sequence of Paludifilum halophilum highlights mechanisms for microbial adaptation to high salt environemnts.</title>
        <authorList>
            <person name="Belbahri L."/>
        </authorList>
    </citation>
    <scope>NUCLEOTIDE SEQUENCE [LARGE SCALE GENOMIC DNA]</scope>
    <source>
        <strain evidence="8 9">DSM 102817</strain>
    </source>
</reference>
<proteinExistence type="inferred from homology"/>
<dbReference type="Proteomes" id="UP000215459">
    <property type="component" value="Unassembled WGS sequence"/>
</dbReference>
<keyword evidence="4" id="KW-0804">Transcription</keyword>
<protein>
    <submittedName>
        <fullName evidence="8">Uncharacterized protein</fullName>
    </submittedName>
</protein>
<dbReference type="InterPro" id="IPR036390">
    <property type="entry name" value="WH_DNA-bd_sf"/>
</dbReference>
<feature type="region of interest" description="Disordered" evidence="5">
    <location>
        <begin position="344"/>
        <end position="365"/>
    </location>
</feature>
<evidence type="ECO:0000313" key="9">
    <source>
        <dbReference type="Proteomes" id="UP000215459"/>
    </source>
</evidence>